<keyword evidence="4" id="KW-1185">Reference proteome</keyword>
<reference evidence="3 4" key="1">
    <citation type="submission" date="2023-04" db="EMBL/GenBank/DDBJ databases">
        <title>Forest soil microbial communities from Buena Vista Peninsula, Colon Province, Panama.</title>
        <authorList>
            <person name="Bouskill N."/>
        </authorList>
    </citation>
    <scope>NUCLEOTIDE SEQUENCE [LARGE SCALE GENOMIC DNA]</scope>
    <source>
        <strain evidence="3 4">GGS1</strain>
    </source>
</reference>
<dbReference type="EMBL" id="JARXVH010000020">
    <property type="protein sequence ID" value="MDH6221067.1"/>
    <property type="molecule type" value="Genomic_DNA"/>
</dbReference>
<dbReference type="InterPro" id="IPR000073">
    <property type="entry name" value="AB_hydrolase_1"/>
</dbReference>
<dbReference type="PROSITE" id="PS51318">
    <property type="entry name" value="TAT"/>
    <property type="match status" value="1"/>
</dbReference>
<feature type="chain" id="PRO_5046548274" evidence="1">
    <location>
        <begin position="42"/>
        <end position="300"/>
    </location>
</feature>
<feature type="signal peptide" evidence="1">
    <location>
        <begin position="1"/>
        <end position="41"/>
    </location>
</feature>
<proteinExistence type="predicted"/>
<dbReference type="RefSeq" id="WP_280881825.1">
    <property type="nucleotide sequence ID" value="NZ_JARXVH010000020.1"/>
</dbReference>
<name>A0ABT6LXQ5_9ACTN</name>
<dbReference type="Pfam" id="PF12697">
    <property type="entry name" value="Abhydrolase_6"/>
    <property type="match status" value="1"/>
</dbReference>
<protein>
    <submittedName>
        <fullName evidence="3">Pimeloyl-ACP methyl ester carboxylesterase</fullName>
    </submittedName>
</protein>
<accession>A0ABT6LXQ5</accession>
<evidence type="ECO:0000313" key="4">
    <source>
        <dbReference type="Proteomes" id="UP001160499"/>
    </source>
</evidence>
<dbReference type="InterPro" id="IPR006311">
    <property type="entry name" value="TAT_signal"/>
</dbReference>
<keyword evidence="1" id="KW-0732">Signal</keyword>
<dbReference type="SUPFAM" id="SSF53474">
    <property type="entry name" value="alpha/beta-Hydrolases"/>
    <property type="match status" value="1"/>
</dbReference>
<dbReference type="InterPro" id="IPR052897">
    <property type="entry name" value="Sec-Metab_Biosynth_Hydrolase"/>
</dbReference>
<sequence length="300" mass="31336">MTRTTARSATTTPSRRRPFRRTAVVGLSALALATITIAAHAVDTGSTATTTSTRATQATASDRPKPTVVLVHGAFADASGWDGVITRLTRDGYPVRALPDPLRGLASDSAYIHSFLKTIPGPVVLVGHSYGGAVITNAAVGEKQVKALVYVAAFAPDSGEDLADLSARPVAHPVPPLPVQPVPYTLPGGGSGLDLYLDPAKFRAAFAADVPARTAVRMAAGQRPIDATAIAGITPEAAWHTTPSWYLVAKQDHAISPDLERFMAARAHAHVTEINSSHAATVSHPAAVKDLIEQADRGTR</sequence>
<evidence type="ECO:0000259" key="2">
    <source>
        <dbReference type="Pfam" id="PF12697"/>
    </source>
</evidence>
<feature type="domain" description="AB hydrolase-1" evidence="2">
    <location>
        <begin position="68"/>
        <end position="290"/>
    </location>
</feature>
<gene>
    <name evidence="3" type="ORF">M2283_008409</name>
</gene>
<dbReference type="Gene3D" id="3.40.50.1820">
    <property type="entry name" value="alpha/beta hydrolase"/>
    <property type="match status" value="1"/>
</dbReference>
<dbReference type="InterPro" id="IPR029058">
    <property type="entry name" value="AB_hydrolase_fold"/>
</dbReference>
<dbReference type="PANTHER" id="PTHR37017:SF11">
    <property type="entry name" value="ESTERASE_LIPASE_THIOESTERASE DOMAIN-CONTAINING PROTEIN"/>
    <property type="match status" value="1"/>
</dbReference>
<evidence type="ECO:0000256" key="1">
    <source>
        <dbReference type="SAM" id="SignalP"/>
    </source>
</evidence>
<organism evidence="3 4">
    <name type="scientific">Streptomyces pseudovenezuelae</name>
    <dbReference type="NCBI Taxonomy" id="67350"/>
    <lineage>
        <taxon>Bacteria</taxon>
        <taxon>Bacillati</taxon>
        <taxon>Actinomycetota</taxon>
        <taxon>Actinomycetes</taxon>
        <taxon>Kitasatosporales</taxon>
        <taxon>Streptomycetaceae</taxon>
        <taxon>Streptomyces</taxon>
        <taxon>Streptomyces aurantiacus group</taxon>
    </lineage>
</organism>
<dbReference type="PANTHER" id="PTHR37017">
    <property type="entry name" value="AB HYDROLASE-1 DOMAIN-CONTAINING PROTEIN-RELATED"/>
    <property type="match status" value="1"/>
</dbReference>
<comment type="caution">
    <text evidence="3">The sequence shown here is derived from an EMBL/GenBank/DDBJ whole genome shotgun (WGS) entry which is preliminary data.</text>
</comment>
<evidence type="ECO:0000313" key="3">
    <source>
        <dbReference type="EMBL" id="MDH6221067.1"/>
    </source>
</evidence>
<dbReference type="Proteomes" id="UP001160499">
    <property type="component" value="Unassembled WGS sequence"/>
</dbReference>